<dbReference type="Proteomes" id="UP000831113">
    <property type="component" value="Chromosome"/>
</dbReference>
<accession>A0ABY4CX44</accession>
<sequence length="723" mass="79395">MIDSSLPAVHDVSTTPRPKRWLRVGLWLLAGVLLVLCVALALLDPWLRYTLEKQMATASQGRYRLVIDELRTHLWSRTVVLRGVHVRSEKDAAATGAPAKLPDLTLDLAELRIAGIGLGAAVRRQVVPIQSIVLETPQLQLGILPNSPSDSASKPLHQQLPLGLPGVRVGYVAVRHMKARYGTVLQTQVQVQQVTLTASDLDLSAAGAADTTRLAYAASVKAEVRSLLARLPGHVGRLQHGTFSSMRQQLTLDSVRVVPLQSISNQRSRAARVDAVLPQLRLNGLRAAGLPRGRFQADELRLAGLRLLATAPSVAPPPLHELLAPYLPNFSLGKLHLTQAQVQIMGVEQAPAVRDINVTALHVQLRPDTQGQLYYASAWMLRTGPGRLRLDVPYYRVTFRALQADTRRRIFVLSHLALGPTMSVAALARSKGHQSVHARIRIPQVQASGFDWEALLDKGSLLAQHVEVRNARVLTESDGRFPINPNQSVATPDAIGRLPFPVDVRRLRIADLGLRMSYRSPRSAQPGVLAMQQLTGTLLNISNDPRRMHAAQPMTGQLTGRIQKVCKAQVTLRANLLDPQGKHTLTGTLGPTPLAVLNPMITPTRGLRLRSGQIEQIRFQMQLDRQQAQGTMWASYHDLKLELLNGKNRPGVLHRLETSVVNGVFLRDNNPRKPGEELKSGAMRSARELRFSAFTLWRQGIVSGMLNSAGVPAVLAKKISERE</sequence>
<gene>
    <name evidence="2" type="ORF">MTX78_15815</name>
</gene>
<protein>
    <submittedName>
        <fullName evidence="2">DUF748 domain-containing protein</fullName>
    </submittedName>
</protein>
<organism evidence="2 3">
    <name type="scientific">Hymenobacter tibetensis</name>
    <dbReference type="NCBI Taxonomy" id="497967"/>
    <lineage>
        <taxon>Bacteria</taxon>
        <taxon>Pseudomonadati</taxon>
        <taxon>Bacteroidota</taxon>
        <taxon>Cytophagia</taxon>
        <taxon>Cytophagales</taxon>
        <taxon>Hymenobacteraceae</taxon>
        <taxon>Hymenobacter</taxon>
    </lineage>
</organism>
<reference evidence="2 3" key="1">
    <citation type="submission" date="2022-03" db="EMBL/GenBank/DDBJ databases">
        <title>Hymenobactersp. isolated from the air.</title>
        <authorList>
            <person name="Won M."/>
            <person name="Kwon S.-W."/>
        </authorList>
    </citation>
    <scope>NUCLEOTIDE SEQUENCE [LARGE SCALE GENOMIC DNA]</scope>
    <source>
        <strain evidence="2 3">KACC 21982</strain>
    </source>
</reference>
<keyword evidence="1" id="KW-0472">Membrane</keyword>
<evidence type="ECO:0000313" key="3">
    <source>
        <dbReference type="Proteomes" id="UP000831113"/>
    </source>
</evidence>
<dbReference type="RefSeq" id="WP_243796178.1">
    <property type="nucleotide sequence ID" value="NZ_CP094669.1"/>
</dbReference>
<evidence type="ECO:0000256" key="1">
    <source>
        <dbReference type="SAM" id="Phobius"/>
    </source>
</evidence>
<keyword evidence="3" id="KW-1185">Reference proteome</keyword>
<name>A0ABY4CX44_9BACT</name>
<feature type="transmembrane region" description="Helical" evidence="1">
    <location>
        <begin position="24"/>
        <end position="43"/>
    </location>
</feature>
<dbReference type="EMBL" id="CP094669">
    <property type="protein sequence ID" value="UOG73586.1"/>
    <property type="molecule type" value="Genomic_DNA"/>
</dbReference>
<evidence type="ECO:0000313" key="2">
    <source>
        <dbReference type="EMBL" id="UOG73586.1"/>
    </source>
</evidence>
<keyword evidence="1" id="KW-1133">Transmembrane helix</keyword>
<proteinExistence type="predicted"/>
<keyword evidence="1" id="KW-0812">Transmembrane</keyword>